<dbReference type="PROSITE" id="PS51257">
    <property type="entry name" value="PROKAR_LIPOPROTEIN"/>
    <property type="match status" value="1"/>
</dbReference>
<dbReference type="EMBL" id="JBDKWZ010000007">
    <property type="protein sequence ID" value="MEN7549137.1"/>
    <property type="molecule type" value="Genomic_DNA"/>
</dbReference>
<organism evidence="7 8">
    <name type="scientific">Rapidithrix thailandica</name>
    <dbReference type="NCBI Taxonomy" id="413964"/>
    <lineage>
        <taxon>Bacteria</taxon>
        <taxon>Pseudomonadati</taxon>
        <taxon>Bacteroidota</taxon>
        <taxon>Cytophagia</taxon>
        <taxon>Cytophagales</taxon>
        <taxon>Flammeovirgaceae</taxon>
        <taxon>Rapidithrix</taxon>
    </lineage>
</organism>
<protein>
    <submittedName>
        <fullName evidence="7">TlpA disulfide reductase family protein</fullName>
    </submittedName>
</protein>
<reference evidence="7 8" key="1">
    <citation type="submission" date="2024-04" db="EMBL/GenBank/DDBJ databases">
        <title>Novel genus in family Flammeovirgaceae.</title>
        <authorList>
            <person name="Nguyen T.H."/>
            <person name="Vuong T.Q."/>
            <person name="Le H."/>
            <person name="Kim S.-G."/>
        </authorList>
    </citation>
    <scope>NUCLEOTIDE SEQUENCE [LARGE SCALE GENOMIC DNA]</scope>
    <source>
        <strain evidence="7 8">JCM 23209</strain>
    </source>
</reference>
<gene>
    <name evidence="7" type="ORF">AAG747_14535</name>
</gene>
<dbReference type="InterPro" id="IPR013766">
    <property type="entry name" value="Thioredoxin_domain"/>
</dbReference>
<keyword evidence="5" id="KW-0732">Signal</keyword>
<dbReference type="Gene3D" id="3.40.30.10">
    <property type="entry name" value="Glutaredoxin"/>
    <property type="match status" value="1"/>
</dbReference>
<dbReference type="CDD" id="cd02966">
    <property type="entry name" value="TlpA_like_family"/>
    <property type="match status" value="1"/>
</dbReference>
<evidence type="ECO:0000313" key="7">
    <source>
        <dbReference type="EMBL" id="MEN7549137.1"/>
    </source>
</evidence>
<evidence type="ECO:0000256" key="5">
    <source>
        <dbReference type="SAM" id="SignalP"/>
    </source>
</evidence>
<dbReference type="GO" id="GO:0017004">
    <property type="term" value="P:cytochrome complex assembly"/>
    <property type="evidence" value="ECO:0007669"/>
    <property type="project" value="UniProtKB-KW"/>
</dbReference>
<evidence type="ECO:0000313" key="8">
    <source>
        <dbReference type="Proteomes" id="UP001403385"/>
    </source>
</evidence>
<dbReference type="Pfam" id="PF14289">
    <property type="entry name" value="DUF4369"/>
    <property type="match status" value="1"/>
</dbReference>
<dbReference type="SUPFAM" id="SSF52833">
    <property type="entry name" value="Thioredoxin-like"/>
    <property type="match status" value="1"/>
</dbReference>
<feature type="chain" id="PRO_5043454804" evidence="5">
    <location>
        <begin position="22"/>
        <end position="500"/>
    </location>
</feature>
<dbReference type="PANTHER" id="PTHR42852:SF6">
    <property type="entry name" value="THIOL:DISULFIDE INTERCHANGE PROTEIN DSBE"/>
    <property type="match status" value="1"/>
</dbReference>
<sequence length="500" mass="56464">MKFQLTLLLSILGLISASCSMQENSNTKEQATELTKIHIKGTVQNSNDGKIKLYHRDEVTGEKIDLAEVEPDSTGQFATQFEVPETHFATLSFGRNGIVLYMEAGDTLQFTVDGADFINTLSFEGDKSAENNYLVKKTQALIAFHKNEQQSLFSLPVNEFQPQADSIENAWKNVFEQAKTKQKFTGSFTNHEAIELSSYWVAFKARYPMYYNYYAGQGNPDFEEQVLSEDYYTFFQALPLNNPQALASAEFKKALDSYVGYKFEQQLSEDEKSNLKWEDQVTQTYAFVKKEQLDSSVMAFVLAKNLSNRINYFGTESVEEDLNDFKNVFGQSAYLPSVNSVYEKWLKLAKGQVAPGFAYKDIDGNEIALSDFKGKVVYVDVWATWCGPCRGEIPHAKKLKEHYKGNEDVIFLYVSVDTDIQAWEKMLANDKDFADAVHVVSESGWDTKVTKDYMIKGIPRYILVDRNGNIGNAQAPRPSSGEEIIAAIDDLLAQESVSMN</sequence>
<keyword evidence="3" id="KW-1015">Disulfide bond</keyword>
<evidence type="ECO:0000259" key="6">
    <source>
        <dbReference type="PROSITE" id="PS51352"/>
    </source>
</evidence>
<dbReference type="Proteomes" id="UP001403385">
    <property type="component" value="Unassembled WGS sequence"/>
</dbReference>
<evidence type="ECO:0000256" key="1">
    <source>
        <dbReference type="ARBA" id="ARBA00004196"/>
    </source>
</evidence>
<dbReference type="AlphaFoldDB" id="A0AAW9RZD1"/>
<evidence type="ECO:0000256" key="4">
    <source>
        <dbReference type="ARBA" id="ARBA00023284"/>
    </source>
</evidence>
<dbReference type="InterPro" id="IPR036249">
    <property type="entry name" value="Thioredoxin-like_sf"/>
</dbReference>
<keyword evidence="4" id="KW-0676">Redox-active center</keyword>
<accession>A0AAW9RZD1</accession>
<comment type="caution">
    <text evidence="7">The sequence shown here is derived from an EMBL/GenBank/DDBJ whole genome shotgun (WGS) entry which is preliminary data.</text>
</comment>
<comment type="subcellular location">
    <subcellularLocation>
        <location evidence="1">Cell envelope</location>
    </subcellularLocation>
</comment>
<proteinExistence type="predicted"/>
<dbReference type="InterPro" id="IPR013740">
    <property type="entry name" value="Redoxin"/>
</dbReference>
<dbReference type="InterPro" id="IPR050553">
    <property type="entry name" value="Thioredoxin_ResA/DsbE_sf"/>
</dbReference>
<dbReference type="GO" id="GO:0016491">
    <property type="term" value="F:oxidoreductase activity"/>
    <property type="evidence" value="ECO:0007669"/>
    <property type="project" value="InterPro"/>
</dbReference>
<keyword evidence="8" id="KW-1185">Reference proteome</keyword>
<evidence type="ECO:0000256" key="2">
    <source>
        <dbReference type="ARBA" id="ARBA00022748"/>
    </source>
</evidence>
<keyword evidence="2" id="KW-0201">Cytochrome c-type biogenesis</keyword>
<dbReference type="Pfam" id="PF08534">
    <property type="entry name" value="Redoxin"/>
    <property type="match status" value="1"/>
</dbReference>
<dbReference type="RefSeq" id="WP_346821907.1">
    <property type="nucleotide sequence ID" value="NZ_JBDKWZ010000007.1"/>
</dbReference>
<dbReference type="InterPro" id="IPR025380">
    <property type="entry name" value="DUF4369"/>
</dbReference>
<feature type="signal peptide" evidence="5">
    <location>
        <begin position="1"/>
        <end position="21"/>
    </location>
</feature>
<feature type="domain" description="Thioredoxin" evidence="6">
    <location>
        <begin position="348"/>
        <end position="493"/>
    </location>
</feature>
<dbReference type="PANTHER" id="PTHR42852">
    <property type="entry name" value="THIOL:DISULFIDE INTERCHANGE PROTEIN DSBE"/>
    <property type="match status" value="1"/>
</dbReference>
<dbReference type="GO" id="GO:0030313">
    <property type="term" value="C:cell envelope"/>
    <property type="evidence" value="ECO:0007669"/>
    <property type="project" value="UniProtKB-SubCell"/>
</dbReference>
<name>A0AAW9RZD1_9BACT</name>
<evidence type="ECO:0000256" key="3">
    <source>
        <dbReference type="ARBA" id="ARBA00023157"/>
    </source>
</evidence>
<dbReference type="PROSITE" id="PS51352">
    <property type="entry name" value="THIOREDOXIN_2"/>
    <property type="match status" value="1"/>
</dbReference>